<protein>
    <submittedName>
        <fullName evidence="3">TPR_REGION domain-containing protein</fullName>
    </submittedName>
</protein>
<keyword evidence="2" id="KW-1185">Reference proteome</keyword>
<gene>
    <name evidence="1" type="ORF">OFLC_LOCUS11011</name>
</gene>
<dbReference type="InterPro" id="IPR011990">
    <property type="entry name" value="TPR-like_helical_dom_sf"/>
</dbReference>
<evidence type="ECO:0000313" key="1">
    <source>
        <dbReference type="EMBL" id="VDO73082.1"/>
    </source>
</evidence>
<evidence type="ECO:0000313" key="2">
    <source>
        <dbReference type="Proteomes" id="UP000267606"/>
    </source>
</evidence>
<dbReference type="EMBL" id="UZAJ01015346">
    <property type="protein sequence ID" value="VDO73082.1"/>
    <property type="molecule type" value="Genomic_DNA"/>
</dbReference>
<reference evidence="3" key="1">
    <citation type="submission" date="2016-06" db="UniProtKB">
        <authorList>
            <consortium name="WormBaseParasite"/>
        </authorList>
    </citation>
    <scope>IDENTIFICATION</scope>
</reference>
<name>A0A183HU55_9BILA</name>
<dbReference type="Proteomes" id="UP000267606">
    <property type="component" value="Unassembled WGS sequence"/>
</dbReference>
<evidence type="ECO:0000313" key="3">
    <source>
        <dbReference type="WBParaSite" id="OFLC_0001101701-mRNA-1"/>
    </source>
</evidence>
<proteinExistence type="predicted"/>
<reference evidence="1 2" key="2">
    <citation type="submission" date="2018-11" db="EMBL/GenBank/DDBJ databases">
        <authorList>
            <consortium name="Pathogen Informatics"/>
        </authorList>
    </citation>
    <scope>NUCLEOTIDE SEQUENCE [LARGE SCALE GENOMIC DNA]</scope>
</reference>
<dbReference type="AlphaFoldDB" id="A0A183HU55"/>
<dbReference type="WBParaSite" id="OFLC_0001101701-mRNA-1">
    <property type="protein sequence ID" value="OFLC_0001101701-mRNA-1"/>
    <property type="gene ID" value="OFLC_0001101701"/>
</dbReference>
<dbReference type="Gene3D" id="1.25.40.10">
    <property type="entry name" value="Tetratricopeptide repeat domain"/>
    <property type="match status" value="1"/>
</dbReference>
<organism evidence="3">
    <name type="scientific">Onchocerca flexuosa</name>
    <dbReference type="NCBI Taxonomy" id="387005"/>
    <lineage>
        <taxon>Eukaryota</taxon>
        <taxon>Metazoa</taxon>
        <taxon>Ecdysozoa</taxon>
        <taxon>Nematoda</taxon>
        <taxon>Chromadorea</taxon>
        <taxon>Rhabditida</taxon>
        <taxon>Spirurina</taxon>
        <taxon>Spiruromorpha</taxon>
        <taxon>Filarioidea</taxon>
        <taxon>Onchocercidae</taxon>
        <taxon>Onchocerca</taxon>
    </lineage>
</organism>
<accession>A0A183HU55</accession>
<sequence>MEKMPENHLAESELYREACRHEIIARIKFEKEQYEEAIEYYQNALKILMICGDNHLEMSDKLAKIINVHWKMGETFEALAIQTNDLEPIKNEIAVQTKLLQYRPYDRNLRLKRSALWKILQNRKYALIGKKVFFSWLFFHLF</sequence>
<dbReference type="SUPFAM" id="SSF48452">
    <property type="entry name" value="TPR-like"/>
    <property type="match status" value="1"/>
</dbReference>